<dbReference type="InterPro" id="IPR051604">
    <property type="entry name" value="Ergot_Alk_Oxidoreductase"/>
</dbReference>
<dbReference type="SUPFAM" id="SSF51735">
    <property type="entry name" value="NAD(P)-binding Rossmann-fold domains"/>
    <property type="match status" value="1"/>
</dbReference>
<dbReference type="InterPro" id="IPR036291">
    <property type="entry name" value="NAD(P)-bd_dom_sf"/>
</dbReference>
<evidence type="ECO:0000313" key="3">
    <source>
        <dbReference type="Proteomes" id="UP000318380"/>
    </source>
</evidence>
<proteinExistence type="predicted"/>
<reference evidence="2 3" key="1">
    <citation type="submission" date="2019-06" db="EMBL/GenBank/DDBJ databases">
        <title>Sequencing the genomes of 1000 actinobacteria strains.</title>
        <authorList>
            <person name="Klenk H.-P."/>
        </authorList>
    </citation>
    <scope>NUCLEOTIDE SEQUENCE [LARGE SCALE GENOMIC DNA]</scope>
    <source>
        <strain evidence="2 3">DSM 24683</strain>
    </source>
</reference>
<dbReference type="Proteomes" id="UP000318380">
    <property type="component" value="Unassembled WGS sequence"/>
</dbReference>
<evidence type="ECO:0000259" key="1">
    <source>
        <dbReference type="Pfam" id="PF13460"/>
    </source>
</evidence>
<name>A0A561B3L5_9ACTN</name>
<dbReference type="PANTHER" id="PTHR43162">
    <property type="match status" value="1"/>
</dbReference>
<feature type="domain" description="NAD(P)-binding" evidence="1">
    <location>
        <begin position="9"/>
        <end position="146"/>
    </location>
</feature>
<evidence type="ECO:0000313" key="2">
    <source>
        <dbReference type="EMBL" id="TWD73468.1"/>
    </source>
</evidence>
<comment type="caution">
    <text evidence="2">The sequence shown here is derived from an EMBL/GenBank/DDBJ whole genome shotgun (WGS) entry which is preliminary data.</text>
</comment>
<dbReference type="Gene3D" id="3.40.50.720">
    <property type="entry name" value="NAD(P)-binding Rossmann-like Domain"/>
    <property type="match status" value="1"/>
</dbReference>
<dbReference type="RefSeq" id="WP_145814643.1">
    <property type="nucleotide sequence ID" value="NZ_VIVK01000003.1"/>
</dbReference>
<dbReference type="PANTHER" id="PTHR43162:SF1">
    <property type="entry name" value="PRESTALK A DIFFERENTIATION PROTEIN A"/>
    <property type="match status" value="1"/>
</dbReference>
<dbReference type="OrthoDB" id="9771302at2"/>
<keyword evidence="3" id="KW-1185">Reference proteome</keyword>
<gene>
    <name evidence="2" type="ORF">FB561_7360</name>
</gene>
<dbReference type="Pfam" id="PF13460">
    <property type="entry name" value="NAD_binding_10"/>
    <property type="match status" value="1"/>
</dbReference>
<dbReference type="EMBL" id="VIVK01000003">
    <property type="protein sequence ID" value="TWD73468.1"/>
    <property type="molecule type" value="Genomic_DNA"/>
</dbReference>
<sequence>MGSTILVTGGTGTLGQLVVPRLAAQDADLRVLSRSRRDGEAGVEYVVGDLDTGDGVENAVKGADVVVHLAGAAKGDGEKARQLMRAIGRGGVRHLVYISVVGADRTPVVSGMDRNAFGYIAAKREAEELVEGSGVPWTTLRATQFHELLFKLAEGMAKLPVVPVPSGFHVQPVDGAAVADRLVELTLGEPAGLVADIAGPKVYGFGDPIRSYLKATGRKRLFLPMRMPGKAAAAFRAGANLSPDHGTGRTWEEFLTDRLS</sequence>
<protein>
    <submittedName>
        <fullName evidence="2">Uncharacterized protein YbjT (DUF2867 family)</fullName>
    </submittedName>
</protein>
<dbReference type="InterPro" id="IPR016040">
    <property type="entry name" value="NAD(P)-bd_dom"/>
</dbReference>
<dbReference type="AlphaFoldDB" id="A0A561B3L5"/>
<organism evidence="2 3">
    <name type="scientific">Kribbella amoyensis</name>
    <dbReference type="NCBI Taxonomy" id="996641"/>
    <lineage>
        <taxon>Bacteria</taxon>
        <taxon>Bacillati</taxon>
        <taxon>Actinomycetota</taxon>
        <taxon>Actinomycetes</taxon>
        <taxon>Propionibacteriales</taxon>
        <taxon>Kribbellaceae</taxon>
        <taxon>Kribbella</taxon>
    </lineage>
</organism>
<accession>A0A561B3L5</accession>